<dbReference type="RefSeq" id="WP_198569228.1">
    <property type="nucleotide sequence ID" value="NZ_CP066167.1"/>
</dbReference>
<accession>A0A7T4QZT6</accession>
<dbReference type="PANTHER" id="PTHR47623:SF1">
    <property type="entry name" value="OS09G0287300 PROTEIN"/>
    <property type="match status" value="1"/>
</dbReference>
<reference evidence="1 2" key="1">
    <citation type="submission" date="2020-12" db="EMBL/GenBank/DDBJ databases">
        <authorList>
            <person name="Shan Y."/>
        </authorList>
    </citation>
    <scope>NUCLEOTIDE SEQUENCE [LARGE SCALE GENOMIC DNA]</scope>
    <source>
        <strain evidence="2">csc3.9</strain>
    </source>
</reference>
<dbReference type="Pfam" id="PF00300">
    <property type="entry name" value="His_Phos_1"/>
    <property type="match status" value="1"/>
</dbReference>
<dbReference type="Proteomes" id="UP000596063">
    <property type="component" value="Chromosome"/>
</dbReference>
<evidence type="ECO:0000313" key="1">
    <source>
        <dbReference type="EMBL" id="QQD17729.1"/>
    </source>
</evidence>
<keyword evidence="2" id="KW-1185">Reference proteome</keyword>
<dbReference type="InterPro" id="IPR029033">
    <property type="entry name" value="His_PPase_superfam"/>
</dbReference>
<dbReference type="Gene3D" id="3.40.50.1240">
    <property type="entry name" value="Phosphoglycerate mutase-like"/>
    <property type="match status" value="1"/>
</dbReference>
<dbReference type="EMBL" id="CP066167">
    <property type="protein sequence ID" value="QQD17729.1"/>
    <property type="molecule type" value="Genomic_DNA"/>
</dbReference>
<name>A0A7T4QZT6_9GAMM</name>
<protein>
    <submittedName>
        <fullName evidence="1">Histidine phosphatase family protein</fullName>
    </submittedName>
</protein>
<dbReference type="SUPFAM" id="SSF53254">
    <property type="entry name" value="Phosphoglycerate mutase-like"/>
    <property type="match status" value="1"/>
</dbReference>
<dbReference type="InterPro" id="IPR013078">
    <property type="entry name" value="His_Pase_superF_clade-1"/>
</dbReference>
<organism evidence="1 2">
    <name type="scientific">Spongiibacter nanhainus</name>
    <dbReference type="NCBI Taxonomy" id="2794344"/>
    <lineage>
        <taxon>Bacteria</taxon>
        <taxon>Pseudomonadati</taxon>
        <taxon>Pseudomonadota</taxon>
        <taxon>Gammaproteobacteria</taxon>
        <taxon>Cellvibrionales</taxon>
        <taxon>Spongiibacteraceae</taxon>
        <taxon>Spongiibacter</taxon>
    </lineage>
</organism>
<dbReference type="PANTHER" id="PTHR47623">
    <property type="entry name" value="OS09G0287300 PROTEIN"/>
    <property type="match status" value="1"/>
</dbReference>
<sequence length="165" mass="19114">MKTLYLLRHAKSSWDDESLDDEDRPLTKRGKRDCQLVSNELARSGRSFKQVFCSSARRTQDTLRRFKAESSVFDSSQITVDEGLYTFDMQTLLDWLKNLPHDIDQALIIGHNPALIDLANFLYDGKIGHFGTCTFVELEVNVEYWDQLRSDSAKLIEIVRPKQLR</sequence>
<dbReference type="CDD" id="cd07067">
    <property type="entry name" value="HP_PGM_like"/>
    <property type="match status" value="1"/>
</dbReference>
<evidence type="ECO:0000313" key="2">
    <source>
        <dbReference type="Proteomes" id="UP000596063"/>
    </source>
</evidence>
<gene>
    <name evidence="1" type="ORF">I6N98_15500</name>
</gene>
<proteinExistence type="predicted"/>
<dbReference type="AlphaFoldDB" id="A0A7T4QZT6"/>
<dbReference type="SMART" id="SM00855">
    <property type="entry name" value="PGAM"/>
    <property type="match status" value="1"/>
</dbReference>
<dbReference type="KEGG" id="snan:I6N98_15500"/>